<dbReference type="InterPro" id="IPR036390">
    <property type="entry name" value="WH_DNA-bd_sf"/>
</dbReference>
<dbReference type="InterPro" id="IPR039422">
    <property type="entry name" value="MarR/SlyA-like"/>
</dbReference>
<dbReference type="PROSITE" id="PS50995">
    <property type="entry name" value="HTH_MARR_2"/>
    <property type="match status" value="1"/>
</dbReference>
<feature type="region of interest" description="Disordered" evidence="1">
    <location>
        <begin position="1"/>
        <end position="20"/>
    </location>
</feature>
<name>A0ABU9XXC2_9SPHN</name>
<gene>
    <name evidence="3" type="ORF">ABC974_01050</name>
</gene>
<dbReference type="SUPFAM" id="SSF46785">
    <property type="entry name" value="Winged helix' DNA-binding domain"/>
    <property type="match status" value="1"/>
</dbReference>
<sequence length="147" mass="15878">MCCNPALNTSPIRRDASVPRPPDALVATRNWPSALSIARLWTSPAANPGISQARVSAEIGLDKSALVPIIDLLEARGWVERTRSTSDRRRNHLSTTAAGEKELDALFAELAVTEAAGLAALSDEEREMVSSALDKVYHAYVRLARDG</sequence>
<dbReference type="InterPro" id="IPR036388">
    <property type="entry name" value="WH-like_DNA-bd_sf"/>
</dbReference>
<dbReference type="EMBL" id="JBDIME010000001">
    <property type="protein sequence ID" value="MEN2788202.1"/>
    <property type="molecule type" value="Genomic_DNA"/>
</dbReference>
<proteinExistence type="predicted"/>
<dbReference type="RefSeq" id="WP_343887771.1">
    <property type="nucleotide sequence ID" value="NZ_BAAAEH010000005.1"/>
</dbReference>
<reference evidence="3 4" key="1">
    <citation type="submission" date="2024-05" db="EMBL/GenBank/DDBJ databases">
        <authorList>
            <person name="Liu Q."/>
            <person name="Xin Y.-H."/>
        </authorList>
    </citation>
    <scope>NUCLEOTIDE SEQUENCE [LARGE SCALE GENOMIC DNA]</scope>
    <source>
        <strain evidence="3 4">CGMCC 1.10181</strain>
    </source>
</reference>
<feature type="domain" description="HTH marR-type" evidence="2">
    <location>
        <begin position="1"/>
        <end position="138"/>
    </location>
</feature>
<dbReference type="InterPro" id="IPR000835">
    <property type="entry name" value="HTH_MarR-typ"/>
</dbReference>
<evidence type="ECO:0000256" key="1">
    <source>
        <dbReference type="SAM" id="MobiDB-lite"/>
    </source>
</evidence>
<dbReference type="PANTHER" id="PTHR33164:SF43">
    <property type="entry name" value="HTH-TYPE TRANSCRIPTIONAL REPRESSOR YETL"/>
    <property type="match status" value="1"/>
</dbReference>
<keyword evidence="4" id="KW-1185">Reference proteome</keyword>
<dbReference type="Gene3D" id="1.10.10.10">
    <property type="entry name" value="Winged helix-like DNA-binding domain superfamily/Winged helix DNA-binding domain"/>
    <property type="match status" value="1"/>
</dbReference>
<comment type="caution">
    <text evidence="3">The sequence shown here is derived from an EMBL/GenBank/DDBJ whole genome shotgun (WGS) entry which is preliminary data.</text>
</comment>
<dbReference type="Pfam" id="PF12802">
    <property type="entry name" value="MarR_2"/>
    <property type="match status" value="1"/>
</dbReference>
<dbReference type="PRINTS" id="PR00598">
    <property type="entry name" value="HTHMARR"/>
</dbReference>
<organism evidence="3 4">
    <name type="scientific">Sphingomonas oligophenolica</name>
    <dbReference type="NCBI Taxonomy" id="301154"/>
    <lineage>
        <taxon>Bacteria</taxon>
        <taxon>Pseudomonadati</taxon>
        <taxon>Pseudomonadota</taxon>
        <taxon>Alphaproteobacteria</taxon>
        <taxon>Sphingomonadales</taxon>
        <taxon>Sphingomonadaceae</taxon>
        <taxon>Sphingomonas</taxon>
    </lineage>
</organism>
<evidence type="ECO:0000313" key="3">
    <source>
        <dbReference type="EMBL" id="MEN2788202.1"/>
    </source>
</evidence>
<evidence type="ECO:0000313" key="4">
    <source>
        <dbReference type="Proteomes" id="UP001419910"/>
    </source>
</evidence>
<protein>
    <submittedName>
        <fullName evidence="3">MarR family winged helix-turn-helix transcriptional regulator</fullName>
    </submittedName>
</protein>
<dbReference type="SMART" id="SM00347">
    <property type="entry name" value="HTH_MARR"/>
    <property type="match status" value="1"/>
</dbReference>
<dbReference type="Proteomes" id="UP001419910">
    <property type="component" value="Unassembled WGS sequence"/>
</dbReference>
<dbReference type="PANTHER" id="PTHR33164">
    <property type="entry name" value="TRANSCRIPTIONAL REGULATOR, MARR FAMILY"/>
    <property type="match status" value="1"/>
</dbReference>
<accession>A0ABU9XXC2</accession>
<evidence type="ECO:0000259" key="2">
    <source>
        <dbReference type="PROSITE" id="PS50995"/>
    </source>
</evidence>
<feature type="compositionally biased region" description="Polar residues" evidence="1">
    <location>
        <begin position="1"/>
        <end position="11"/>
    </location>
</feature>